<keyword evidence="1" id="KW-0812">Transmembrane</keyword>
<evidence type="ECO:0000313" key="3">
    <source>
        <dbReference type="Proteomes" id="UP000236162"/>
    </source>
</evidence>
<protein>
    <submittedName>
        <fullName evidence="2">Uncharacterized protein</fullName>
    </submittedName>
</protein>
<proteinExistence type="predicted"/>
<keyword evidence="1" id="KW-1133">Transmembrane helix</keyword>
<dbReference type="GeneID" id="79808279"/>
<organism evidence="2 3">
    <name type="scientific">Lactiplantibacillus paraplantarum</name>
    <dbReference type="NCBI Taxonomy" id="60520"/>
    <lineage>
        <taxon>Bacteria</taxon>
        <taxon>Bacillati</taxon>
        <taxon>Bacillota</taxon>
        <taxon>Bacilli</taxon>
        <taxon>Lactobacillales</taxon>
        <taxon>Lactobacillaceae</taxon>
        <taxon>Lactiplantibacillus</taxon>
    </lineage>
</organism>
<sequence>MRRKLSLMVVMTVISTLFKVGWQFMLARRQAPKKLKIKVKLK</sequence>
<name>A0ABQ0NCV0_9LACO</name>
<dbReference type="EMBL" id="BDOR01000017">
    <property type="protein sequence ID" value="GBF02908.1"/>
    <property type="molecule type" value="Genomic_DNA"/>
</dbReference>
<evidence type="ECO:0000256" key="1">
    <source>
        <dbReference type="SAM" id="Phobius"/>
    </source>
</evidence>
<comment type="caution">
    <text evidence="2">The sequence shown here is derived from an EMBL/GenBank/DDBJ whole genome shotgun (WGS) entry which is preliminary data.</text>
</comment>
<feature type="transmembrane region" description="Helical" evidence="1">
    <location>
        <begin position="6"/>
        <end position="27"/>
    </location>
</feature>
<accession>A0ABQ0NCV0</accession>
<dbReference type="RefSeq" id="WP_021731831.1">
    <property type="nucleotide sequence ID" value="NZ_AVAI01000130.1"/>
</dbReference>
<gene>
    <name evidence="2" type="ORF">LPPLD21_02460</name>
</gene>
<keyword evidence="1" id="KW-0472">Membrane</keyword>
<evidence type="ECO:0000313" key="2">
    <source>
        <dbReference type="EMBL" id="GBF02908.1"/>
    </source>
</evidence>
<dbReference type="Proteomes" id="UP000236162">
    <property type="component" value="Unassembled WGS sequence"/>
</dbReference>
<keyword evidence="3" id="KW-1185">Reference proteome</keyword>
<reference evidence="2 3" key="1">
    <citation type="submission" date="2017-04" db="EMBL/GenBank/DDBJ databases">
        <title>In vitro and in silico characterization of Lactobacillus paraplantarum D2-1, a starter culture for soymilk fermentation.</title>
        <authorList>
            <person name="Endo A."/>
            <person name="Sasaki F."/>
            <person name="Maeno S."/>
            <person name="Kanesaki Y."/>
            <person name="Kubota E."/>
            <person name="Torres G.A."/>
            <person name="Tomita S."/>
            <person name="Nakagawa J."/>
        </authorList>
    </citation>
    <scope>NUCLEOTIDE SEQUENCE [LARGE SCALE GENOMIC DNA]</scope>
    <source>
        <strain evidence="2 3">D2-1</strain>
    </source>
</reference>